<sequence>MKTSTKVTVGLSVAAIAGIATTVIVTDQVVKKVLQLSNRRKVKNFVKVKLKGNEKLLDLVDHLDDDDISNLIKTGEKIGKSYDRVTHYGENVKENTVQAKEKLTDIVTSIF</sequence>
<protein>
    <submittedName>
        <fullName evidence="2">Uncharacterized protein</fullName>
    </submittedName>
</protein>
<dbReference type="EMBL" id="JXKD01000007">
    <property type="protein sequence ID" value="OJG10577.1"/>
    <property type="molecule type" value="Genomic_DNA"/>
</dbReference>
<gene>
    <name evidence="1" type="ORF">K8V42_08240</name>
    <name evidence="2" type="ORF">RU93_GL002093</name>
</gene>
<name>A0A1L8QSW6_9ENTE</name>
<dbReference type="AlphaFoldDB" id="A0A1L8QSW6"/>
<comment type="caution">
    <text evidence="2">The sequence shown here is derived from an EMBL/GenBank/DDBJ whole genome shotgun (WGS) entry which is preliminary data.</text>
</comment>
<evidence type="ECO:0000313" key="2">
    <source>
        <dbReference type="EMBL" id="OJG10577.1"/>
    </source>
</evidence>
<dbReference type="OrthoDB" id="2157546at2"/>
<organism evidence="2 3">
    <name type="scientific">Enterococcus aquimarinus</name>
    <dbReference type="NCBI Taxonomy" id="328396"/>
    <lineage>
        <taxon>Bacteria</taxon>
        <taxon>Bacillati</taxon>
        <taxon>Bacillota</taxon>
        <taxon>Bacilli</taxon>
        <taxon>Lactobacillales</taxon>
        <taxon>Enterococcaceae</taxon>
        <taxon>Enterococcus</taxon>
    </lineage>
</organism>
<keyword evidence="3" id="KW-1185">Reference proteome</keyword>
<reference evidence="2 3" key="1">
    <citation type="submission" date="2014-12" db="EMBL/GenBank/DDBJ databases">
        <title>Draft genome sequences of 29 type strains of Enterococci.</title>
        <authorList>
            <person name="Zhong Z."/>
            <person name="Sun Z."/>
            <person name="Liu W."/>
            <person name="Zhang W."/>
            <person name="Zhang H."/>
        </authorList>
    </citation>
    <scope>NUCLEOTIDE SEQUENCE [LARGE SCALE GENOMIC DNA]</scope>
    <source>
        <strain evidence="2 3">DSM 17690</strain>
    </source>
</reference>
<evidence type="ECO:0000313" key="3">
    <source>
        <dbReference type="Proteomes" id="UP000182149"/>
    </source>
</evidence>
<accession>A0A1L8QSW6</accession>
<reference evidence="1" key="3">
    <citation type="submission" date="2021-11" db="EMBL/GenBank/DDBJ databases">
        <authorList>
            <person name="Gilroy R."/>
        </authorList>
    </citation>
    <scope>NUCLEOTIDE SEQUENCE</scope>
    <source>
        <strain evidence="1">150</strain>
    </source>
</reference>
<proteinExistence type="predicted"/>
<dbReference type="Proteomes" id="UP000182149">
    <property type="component" value="Unassembled WGS sequence"/>
</dbReference>
<dbReference type="EMBL" id="JAJJVO010000123">
    <property type="protein sequence ID" value="MCC9274260.1"/>
    <property type="molecule type" value="Genomic_DNA"/>
</dbReference>
<evidence type="ECO:0000313" key="1">
    <source>
        <dbReference type="EMBL" id="MCC9274260.1"/>
    </source>
</evidence>
<dbReference type="Proteomes" id="UP000813384">
    <property type="component" value="Unassembled WGS sequence"/>
</dbReference>
<reference evidence="1" key="2">
    <citation type="journal article" date="2021" name="PeerJ">
        <title>Extensive microbial diversity within the chicken gut microbiome revealed by metagenomics and culture.</title>
        <authorList>
            <person name="Gilroy R."/>
            <person name="Ravi A."/>
            <person name="Getino M."/>
            <person name="Pursley I."/>
            <person name="Horton D.L."/>
            <person name="Alikhan N.F."/>
            <person name="Baker D."/>
            <person name="Gharbi K."/>
            <person name="Hall N."/>
            <person name="Watson M."/>
            <person name="Adriaenssens E.M."/>
            <person name="Foster-Nyarko E."/>
            <person name="Jarju S."/>
            <person name="Secka A."/>
            <person name="Antonio M."/>
            <person name="Oren A."/>
            <person name="Chaudhuri R.R."/>
            <person name="La Ragione R."/>
            <person name="Hildebrand F."/>
            <person name="Pallen M.J."/>
        </authorList>
    </citation>
    <scope>NUCLEOTIDE SEQUENCE</scope>
    <source>
        <strain evidence="1">150</strain>
    </source>
</reference>
<dbReference type="RefSeq" id="WP_071874794.1">
    <property type="nucleotide sequence ID" value="NZ_JBHSHF010000023.1"/>
</dbReference>
<dbReference type="STRING" id="328396.RU93_GL002093"/>